<feature type="region of interest" description="Disordered" evidence="1">
    <location>
        <begin position="1"/>
        <end position="27"/>
    </location>
</feature>
<evidence type="ECO:0000313" key="3">
    <source>
        <dbReference type="Proteomes" id="UP000001693"/>
    </source>
</evidence>
<accession>B1Y1I6</accession>
<keyword evidence="3" id="KW-1185">Reference proteome</keyword>
<proteinExistence type="predicted"/>
<gene>
    <name evidence="2" type="ordered locus">Lcho_2018</name>
</gene>
<dbReference type="HOGENOM" id="CLU_665328_0_0_4"/>
<protein>
    <submittedName>
        <fullName evidence="2">Uncharacterized protein</fullName>
    </submittedName>
</protein>
<reference evidence="2 3" key="1">
    <citation type="submission" date="2008-03" db="EMBL/GenBank/DDBJ databases">
        <title>Complete sequence of Leptothrix cholodnii SP-6.</title>
        <authorList>
            <consortium name="US DOE Joint Genome Institute"/>
            <person name="Copeland A."/>
            <person name="Lucas S."/>
            <person name="Lapidus A."/>
            <person name="Glavina del Rio T."/>
            <person name="Dalin E."/>
            <person name="Tice H."/>
            <person name="Bruce D."/>
            <person name="Goodwin L."/>
            <person name="Pitluck S."/>
            <person name="Chertkov O."/>
            <person name="Brettin T."/>
            <person name="Detter J.C."/>
            <person name="Han C."/>
            <person name="Kuske C.R."/>
            <person name="Schmutz J."/>
            <person name="Larimer F."/>
            <person name="Land M."/>
            <person name="Hauser L."/>
            <person name="Kyrpides N."/>
            <person name="Lykidis A."/>
            <person name="Emerson D."/>
            <person name="Richardson P."/>
        </authorList>
    </citation>
    <scope>NUCLEOTIDE SEQUENCE [LARGE SCALE GENOMIC DNA]</scope>
    <source>
        <strain evidence="3">ATCC 51168 / LMG 8142 / SP-6</strain>
    </source>
</reference>
<sequence>MNSSIEALAGRASPRGTDSHPPASLAGQLSGIDSQVATLIQRSPGEYLGERPDIGRAVGNHIRELFVSCEVGEALQQQFEHLQPAYIALHDLACHASSHLLHAVAAAAGRPVQRLVVRRQGYGTTLASIEFVDCVAANQQLIRLYGTDADTDTHSRQAITRVLLSRATLSVVMMGDLPAHAVPEQLQPLRELLFSTSWRCPHLQLMPLAPGTAIALKAVAGGLTAGAGVQTRLAPMVSRPAEAWAFLSATWNQIQTTQNPDGQNLALLEALAPARESAQPMPDNRAIAPRPKPLERFVQEAAALPGIQDVCIFELATSRVLAHAGTHPTPADLARRGTLLMAAAAASRKQLGIDGPADEILLMGGLKAQGLRSLHAQPGLAIHVIFMPTKADWPQLRPRLMALDAALPRSPVI</sequence>
<evidence type="ECO:0000313" key="2">
    <source>
        <dbReference type="EMBL" id="ACB34285.1"/>
    </source>
</evidence>
<name>B1Y1I6_LEPCP</name>
<evidence type="ECO:0000256" key="1">
    <source>
        <dbReference type="SAM" id="MobiDB-lite"/>
    </source>
</evidence>
<dbReference type="EMBL" id="CP001013">
    <property type="protein sequence ID" value="ACB34285.1"/>
    <property type="molecule type" value="Genomic_DNA"/>
</dbReference>
<dbReference type="AlphaFoldDB" id="B1Y1I6"/>
<dbReference type="KEGG" id="lch:Lcho_2018"/>
<organism evidence="2 3">
    <name type="scientific">Leptothrix cholodnii (strain ATCC 51168 / LMG 8142 / SP-6)</name>
    <name type="common">Leptothrix discophora (strain SP-6)</name>
    <dbReference type="NCBI Taxonomy" id="395495"/>
    <lineage>
        <taxon>Bacteria</taxon>
        <taxon>Pseudomonadati</taxon>
        <taxon>Pseudomonadota</taxon>
        <taxon>Betaproteobacteria</taxon>
        <taxon>Burkholderiales</taxon>
        <taxon>Sphaerotilaceae</taxon>
        <taxon>Leptothrix</taxon>
    </lineage>
</organism>
<dbReference type="eggNOG" id="ENOG502ZBWJ">
    <property type="taxonomic scope" value="Bacteria"/>
</dbReference>
<dbReference type="Proteomes" id="UP000001693">
    <property type="component" value="Chromosome"/>
</dbReference>
<dbReference type="RefSeq" id="WP_012347045.1">
    <property type="nucleotide sequence ID" value="NC_010524.1"/>
</dbReference>
<dbReference type="OrthoDB" id="8905299at2"/>